<reference evidence="1 2" key="1">
    <citation type="submission" date="2018-09" db="EMBL/GenBank/DDBJ databases">
        <title>Genomic investigation of the strawberry pathogen Phytophthora fragariae indicates pathogenicity is determined by transcriptional variation in three key races.</title>
        <authorList>
            <person name="Adams T.M."/>
            <person name="Armitage A.D."/>
            <person name="Sobczyk M.K."/>
            <person name="Bates H.J."/>
            <person name="Dunwell J.M."/>
            <person name="Nellist C.F."/>
            <person name="Harrison R.J."/>
        </authorList>
    </citation>
    <scope>NUCLEOTIDE SEQUENCE [LARGE SCALE GENOMIC DNA]</scope>
    <source>
        <strain evidence="1 2">NOV-77</strain>
    </source>
</reference>
<dbReference type="EMBL" id="QXFY01002247">
    <property type="protein sequence ID" value="KAE9300491.1"/>
    <property type="molecule type" value="Genomic_DNA"/>
</dbReference>
<name>A0A6G0QS41_9STRA</name>
<sequence>MLEEWAREQFFLEKAPGKSSVKRILDKESSLKLIAVDFRSRKKLPRASMVV</sequence>
<dbReference type="AlphaFoldDB" id="A0A6G0QS41"/>
<dbReference type="Proteomes" id="UP000486351">
    <property type="component" value="Unassembled WGS sequence"/>
</dbReference>
<accession>A0A6G0QS41</accession>
<gene>
    <name evidence="1" type="ORF">PF008_g22992</name>
</gene>
<comment type="caution">
    <text evidence="1">The sequence shown here is derived from an EMBL/GenBank/DDBJ whole genome shotgun (WGS) entry which is preliminary data.</text>
</comment>
<evidence type="ECO:0000313" key="2">
    <source>
        <dbReference type="Proteomes" id="UP000486351"/>
    </source>
</evidence>
<organism evidence="1 2">
    <name type="scientific">Phytophthora fragariae</name>
    <dbReference type="NCBI Taxonomy" id="53985"/>
    <lineage>
        <taxon>Eukaryota</taxon>
        <taxon>Sar</taxon>
        <taxon>Stramenopiles</taxon>
        <taxon>Oomycota</taxon>
        <taxon>Peronosporomycetes</taxon>
        <taxon>Peronosporales</taxon>
        <taxon>Peronosporaceae</taxon>
        <taxon>Phytophthora</taxon>
    </lineage>
</organism>
<proteinExistence type="predicted"/>
<evidence type="ECO:0000313" key="1">
    <source>
        <dbReference type="EMBL" id="KAE9300491.1"/>
    </source>
</evidence>
<protein>
    <submittedName>
        <fullName evidence="1">Uncharacterized protein</fullName>
    </submittedName>
</protein>